<sequence length="112" mass="12647">MFIIIVGIQLNGCYLTLDYFQIQTTIKTCVVNLIGNMQSASDLHKKRLDMIRTLRESSQSETNTINRKEMIRQGLGNPVGSGTNHLLRPSLSSEQLISQSTVSPMLQQMTRY</sequence>
<evidence type="ECO:0000313" key="2">
    <source>
        <dbReference type="Proteomes" id="UP000237000"/>
    </source>
</evidence>
<keyword evidence="2" id="KW-1185">Reference proteome</keyword>
<dbReference type="Proteomes" id="UP000237000">
    <property type="component" value="Unassembled WGS sequence"/>
</dbReference>
<accession>A0A2P5FE31</accession>
<gene>
    <name evidence="1" type="ORF">TorRG33x02_079870</name>
</gene>
<dbReference type="AlphaFoldDB" id="A0A2P5FE31"/>
<protein>
    <submittedName>
        <fullName evidence="1">Uncharacterized protein</fullName>
    </submittedName>
</protein>
<name>A0A2P5FE31_TREOI</name>
<comment type="caution">
    <text evidence="1">The sequence shown here is derived from an EMBL/GenBank/DDBJ whole genome shotgun (WGS) entry which is preliminary data.</text>
</comment>
<dbReference type="OrthoDB" id="2193432at2759"/>
<dbReference type="EMBL" id="JXTC01000040">
    <property type="protein sequence ID" value="PON96057.1"/>
    <property type="molecule type" value="Genomic_DNA"/>
</dbReference>
<dbReference type="InParanoid" id="A0A2P5FE31"/>
<evidence type="ECO:0000313" key="1">
    <source>
        <dbReference type="EMBL" id="PON96057.1"/>
    </source>
</evidence>
<dbReference type="STRING" id="63057.A0A2P5FE31"/>
<reference evidence="2" key="1">
    <citation type="submission" date="2016-06" db="EMBL/GenBank/DDBJ databases">
        <title>Parallel loss of symbiosis genes in relatives of nitrogen-fixing non-legume Parasponia.</title>
        <authorList>
            <person name="Van Velzen R."/>
            <person name="Holmer R."/>
            <person name="Bu F."/>
            <person name="Rutten L."/>
            <person name="Van Zeijl A."/>
            <person name="Liu W."/>
            <person name="Santuari L."/>
            <person name="Cao Q."/>
            <person name="Sharma T."/>
            <person name="Shen D."/>
            <person name="Roswanjaya Y."/>
            <person name="Wardhani T."/>
            <person name="Kalhor M.S."/>
            <person name="Jansen J."/>
            <person name="Van den Hoogen J."/>
            <person name="Gungor B."/>
            <person name="Hartog M."/>
            <person name="Hontelez J."/>
            <person name="Verver J."/>
            <person name="Yang W.-C."/>
            <person name="Schijlen E."/>
            <person name="Repin R."/>
            <person name="Schilthuizen M."/>
            <person name="Schranz E."/>
            <person name="Heidstra R."/>
            <person name="Miyata K."/>
            <person name="Fedorova E."/>
            <person name="Kohlen W."/>
            <person name="Bisseling T."/>
            <person name="Smit S."/>
            <person name="Geurts R."/>
        </authorList>
    </citation>
    <scope>NUCLEOTIDE SEQUENCE [LARGE SCALE GENOMIC DNA]</scope>
    <source>
        <strain evidence="2">cv. RG33-2</strain>
    </source>
</reference>
<proteinExistence type="predicted"/>
<organism evidence="1 2">
    <name type="scientific">Trema orientale</name>
    <name type="common">Charcoal tree</name>
    <name type="synonym">Celtis orientalis</name>
    <dbReference type="NCBI Taxonomy" id="63057"/>
    <lineage>
        <taxon>Eukaryota</taxon>
        <taxon>Viridiplantae</taxon>
        <taxon>Streptophyta</taxon>
        <taxon>Embryophyta</taxon>
        <taxon>Tracheophyta</taxon>
        <taxon>Spermatophyta</taxon>
        <taxon>Magnoliopsida</taxon>
        <taxon>eudicotyledons</taxon>
        <taxon>Gunneridae</taxon>
        <taxon>Pentapetalae</taxon>
        <taxon>rosids</taxon>
        <taxon>fabids</taxon>
        <taxon>Rosales</taxon>
        <taxon>Cannabaceae</taxon>
        <taxon>Trema</taxon>
    </lineage>
</organism>